<dbReference type="EMBL" id="AP022610">
    <property type="protein sequence ID" value="BBZ28105.1"/>
    <property type="molecule type" value="Genomic_DNA"/>
</dbReference>
<dbReference type="SUPFAM" id="SSF158472">
    <property type="entry name" value="HAMP domain-like"/>
    <property type="match status" value="1"/>
</dbReference>
<organism evidence="14 15">
    <name type="scientific">Mycolicibacterium madagascariense</name>
    <dbReference type="NCBI Taxonomy" id="212765"/>
    <lineage>
        <taxon>Bacteria</taxon>
        <taxon>Bacillati</taxon>
        <taxon>Actinomycetota</taxon>
        <taxon>Actinomycetes</taxon>
        <taxon>Mycobacteriales</taxon>
        <taxon>Mycobacteriaceae</taxon>
        <taxon>Mycolicibacterium</taxon>
    </lineage>
</organism>
<reference evidence="14 15" key="1">
    <citation type="journal article" date="2019" name="Emerg. Microbes Infect.">
        <title>Comprehensive subspecies identification of 175 nontuberculous mycobacteria species based on 7547 genomic profiles.</title>
        <authorList>
            <person name="Matsumoto Y."/>
            <person name="Kinjo T."/>
            <person name="Motooka D."/>
            <person name="Nabeya D."/>
            <person name="Jung N."/>
            <person name="Uechi K."/>
            <person name="Horii T."/>
            <person name="Iida T."/>
            <person name="Fujita J."/>
            <person name="Nakamura S."/>
        </authorList>
    </citation>
    <scope>NUCLEOTIDE SEQUENCE [LARGE SCALE GENOMIC DNA]</scope>
    <source>
        <strain evidence="14 15">JCM 13574</strain>
    </source>
</reference>
<dbReference type="InterPro" id="IPR003661">
    <property type="entry name" value="HisK_dim/P_dom"/>
</dbReference>
<sequence>MTARPPGGSLPSPSWRGSLKRRVTVGAVAVSLAALLAVVGLTFAITPVLLDRAADRALDAAEQSAGQLAANNTAPRDLVARVQSGSVRAALTLAGGRRLGELDARSPARTRTIALDAAGPPLAGARLTLQFDAPARSLLFGPLLIVAAVVAVLVLIVMPWVARVALAPLDRMTALARDIAGGRRGQRLNAGDEAELGRAAAAFDDMLDALEGAERRALSSERALRRFVADAAHELRTPIAGIGAAAEAALALPGTVAPQQQKLLLALGREARHAGRLVEDLLDLARIDTGLRLSKESVDIRRICVEQAERAMLVVPRARVVVQGPPTVAWADAARIGQVVANLVNNACAVTPAGETVHVLVSASPTVVTVTVTDRGPGVPEAQREEIFDRLVRLDVARSSGKGVGLGLTIARGIARAHGGDVRCCAPAPGTRGAVFELVLPIGLGPGPRSADPGRSQQP</sequence>
<dbReference type="SUPFAM" id="SSF47384">
    <property type="entry name" value="Homodimeric domain of signal transducing histidine kinase"/>
    <property type="match status" value="1"/>
</dbReference>
<dbReference type="SMART" id="SM00388">
    <property type="entry name" value="HisKA"/>
    <property type="match status" value="1"/>
</dbReference>
<dbReference type="SMART" id="SM00304">
    <property type="entry name" value="HAMP"/>
    <property type="match status" value="1"/>
</dbReference>
<dbReference type="EC" id="2.7.13.3" evidence="3"/>
<dbReference type="InterPro" id="IPR036097">
    <property type="entry name" value="HisK_dim/P_sf"/>
</dbReference>
<keyword evidence="10 11" id="KW-0472">Membrane</keyword>
<comment type="catalytic activity">
    <reaction evidence="1">
        <text>ATP + protein L-histidine = ADP + protein N-phospho-L-histidine.</text>
        <dbReference type="EC" id="2.7.13.3"/>
    </reaction>
</comment>
<dbReference type="InterPro" id="IPR003594">
    <property type="entry name" value="HATPase_dom"/>
</dbReference>
<evidence type="ECO:0000256" key="9">
    <source>
        <dbReference type="ARBA" id="ARBA00023012"/>
    </source>
</evidence>
<feature type="transmembrane region" description="Helical" evidence="11">
    <location>
        <begin position="139"/>
        <end position="162"/>
    </location>
</feature>
<dbReference type="InterPro" id="IPR050428">
    <property type="entry name" value="TCS_sensor_his_kinase"/>
</dbReference>
<dbReference type="PROSITE" id="PS50885">
    <property type="entry name" value="HAMP"/>
    <property type="match status" value="1"/>
</dbReference>
<dbReference type="AlphaFoldDB" id="A0A7I7XFZ7"/>
<evidence type="ECO:0000256" key="11">
    <source>
        <dbReference type="SAM" id="Phobius"/>
    </source>
</evidence>
<evidence type="ECO:0000259" key="13">
    <source>
        <dbReference type="PROSITE" id="PS50885"/>
    </source>
</evidence>
<dbReference type="Proteomes" id="UP000466517">
    <property type="component" value="Chromosome"/>
</dbReference>
<keyword evidence="15" id="KW-1185">Reference proteome</keyword>
<dbReference type="CDD" id="cd00075">
    <property type="entry name" value="HATPase"/>
    <property type="match status" value="1"/>
</dbReference>
<keyword evidence="8 11" id="KW-1133">Transmembrane helix</keyword>
<dbReference type="PROSITE" id="PS50109">
    <property type="entry name" value="HIS_KIN"/>
    <property type="match status" value="1"/>
</dbReference>
<feature type="transmembrane region" description="Helical" evidence="11">
    <location>
        <begin position="23"/>
        <end position="45"/>
    </location>
</feature>
<evidence type="ECO:0000256" key="10">
    <source>
        <dbReference type="ARBA" id="ARBA00023136"/>
    </source>
</evidence>
<keyword evidence="4" id="KW-0597">Phosphoprotein</keyword>
<keyword evidence="6 11" id="KW-0812">Transmembrane</keyword>
<dbReference type="PRINTS" id="PR00344">
    <property type="entry name" value="BCTRLSENSOR"/>
</dbReference>
<dbReference type="GO" id="GO:0005886">
    <property type="term" value="C:plasma membrane"/>
    <property type="evidence" value="ECO:0007669"/>
    <property type="project" value="UniProtKB-SubCell"/>
</dbReference>
<evidence type="ECO:0000313" key="15">
    <source>
        <dbReference type="Proteomes" id="UP000466517"/>
    </source>
</evidence>
<evidence type="ECO:0000256" key="1">
    <source>
        <dbReference type="ARBA" id="ARBA00000085"/>
    </source>
</evidence>
<keyword evidence="5" id="KW-0808">Transferase</keyword>
<evidence type="ECO:0000256" key="4">
    <source>
        <dbReference type="ARBA" id="ARBA00022553"/>
    </source>
</evidence>
<evidence type="ECO:0000256" key="7">
    <source>
        <dbReference type="ARBA" id="ARBA00022777"/>
    </source>
</evidence>
<dbReference type="KEGG" id="mmag:MMAD_24000"/>
<evidence type="ECO:0000259" key="12">
    <source>
        <dbReference type="PROSITE" id="PS50109"/>
    </source>
</evidence>
<dbReference type="Gene3D" id="1.10.287.130">
    <property type="match status" value="1"/>
</dbReference>
<name>A0A7I7XFZ7_9MYCO</name>
<dbReference type="InterPro" id="IPR003660">
    <property type="entry name" value="HAMP_dom"/>
</dbReference>
<dbReference type="Pfam" id="PF02518">
    <property type="entry name" value="HATPase_c"/>
    <property type="match status" value="1"/>
</dbReference>
<dbReference type="Gene3D" id="6.10.340.10">
    <property type="match status" value="1"/>
</dbReference>
<dbReference type="InterPro" id="IPR004358">
    <property type="entry name" value="Sig_transdc_His_kin-like_C"/>
</dbReference>
<proteinExistence type="predicted"/>
<evidence type="ECO:0000256" key="8">
    <source>
        <dbReference type="ARBA" id="ARBA00022989"/>
    </source>
</evidence>
<gene>
    <name evidence="14" type="ORF">MMAD_24000</name>
</gene>
<evidence type="ECO:0000256" key="2">
    <source>
        <dbReference type="ARBA" id="ARBA00004236"/>
    </source>
</evidence>
<dbReference type="SMART" id="SM00387">
    <property type="entry name" value="HATPase_c"/>
    <property type="match status" value="1"/>
</dbReference>
<accession>A0A7I7XFZ7</accession>
<keyword evidence="7 14" id="KW-0418">Kinase</keyword>
<dbReference type="CDD" id="cd00082">
    <property type="entry name" value="HisKA"/>
    <property type="match status" value="1"/>
</dbReference>
<dbReference type="InterPro" id="IPR005467">
    <property type="entry name" value="His_kinase_dom"/>
</dbReference>
<dbReference type="GO" id="GO:0000155">
    <property type="term" value="F:phosphorelay sensor kinase activity"/>
    <property type="evidence" value="ECO:0007669"/>
    <property type="project" value="InterPro"/>
</dbReference>
<protein>
    <recommendedName>
        <fullName evidence="3">histidine kinase</fullName>
        <ecNumber evidence="3">2.7.13.3</ecNumber>
    </recommendedName>
</protein>
<dbReference type="RefSeq" id="WP_197746933.1">
    <property type="nucleotide sequence ID" value="NZ_AP022610.1"/>
</dbReference>
<feature type="domain" description="HAMP" evidence="13">
    <location>
        <begin position="163"/>
        <end position="215"/>
    </location>
</feature>
<dbReference type="Pfam" id="PF00512">
    <property type="entry name" value="HisKA"/>
    <property type="match status" value="1"/>
</dbReference>
<dbReference type="SUPFAM" id="SSF55874">
    <property type="entry name" value="ATPase domain of HSP90 chaperone/DNA topoisomerase II/histidine kinase"/>
    <property type="match status" value="1"/>
</dbReference>
<dbReference type="Gene3D" id="3.30.565.10">
    <property type="entry name" value="Histidine kinase-like ATPase, C-terminal domain"/>
    <property type="match status" value="1"/>
</dbReference>
<evidence type="ECO:0000256" key="6">
    <source>
        <dbReference type="ARBA" id="ARBA00022692"/>
    </source>
</evidence>
<evidence type="ECO:0000256" key="5">
    <source>
        <dbReference type="ARBA" id="ARBA00022679"/>
    </source>
</evidence>
<evidence type="ECO:0000313" key="14">
    <source>
        <dbReference type="EMBL" id="BBZ28105.1"/>
    </source>
</evidence>
<dbReference type="CDD" id="cd06225">
    <property type="entry name" value="HAMP"/>
    <property type="match status" value="1"/>
</dbReference>
<dbReference type="InterPro" id="IPR036890">
    <property type="entry name" value="HATPase_C_sf"/>
</dbReference>
<comment type="subcellular location">
    <subcellularLocation>
        <location evidence="2">Cell membrane</location>
    </subcellularLocation>
</comment>
<feature type="domain" description="Histidine kinase" evidence="12">
    <location>
        <begin position="230"/>
        <end position="444"/>
    </location>
</feature>
<dbReference type="PANTHER" id="PTHR45436:SF5">
    <property type="entry name" value="SENSOR HISTIDINE KINASE TRCS"/>
    <property type="match status" value="1"/>
</dbReference>
<dbReference type="PANTHER" id="PTHR45436">
    <property type="entry name" value="SENSOR HISTIDINE KINASE YKOH"/>
    <property type="match status" value="1"/>
</dbReference>
<dbReference type="Pfam" id="PF00672">
    <property type="entry name" value="HAMP"/>
    <property type="match status" value="1"/>
</dbReference>
<keyword evidence="9" id="KW-0902">Two-component regulatory system</keyword>
<evidence type="ECO:0000256" key="3">
    <source>
        <dbReference type="ARBA" id="ARBA00012438"/>
    </source>
</evidence>